<accession>A0A1F5RGK0</accession>
<keyword evidence="7 10" id="KW-0546">Nucleotide metabolism</keyword>
<feature type="active site" description="Proton acceptor" evidence="10">
    <location>
        <position position="69"/>
    </location>
</feature>
<protein>
    <recommendedName>
        <fullName evidence="10">dITP/XTP pyrophosphatase</fullName>
        <ecNumber evidence="10">3.6.1.66</ecNumber>
    </recommendedName>
    <alternativeName>
        <fullName evidence="10">Non-canonical purine NTP pyrophosphatase</fullName>
    </alternativeName>
    <alternativeName>
        <fullName evidence="10">Non-standard purine NTP pyrophosphatase</fullName>
    </alternativeName>
    <alternativeName>
        <fullName evidence="10">Nucleoside-triphosphate diphosphatase</fullName>
    </alternativeName>
    <alternativeName>
        <fullName evidence="10">Nucleoside-triphosphate pyrophosphatase</fullName>
        <shortName evidence="10">NTPase</shortName>
    </alternativeName>
</protein>
<dbReference type="GO" id="GO:0036222">
    <property type="term" value="F:XTP diphosphatase activity"/>
    <property type="evidence" value="ECO:0007669"/>
    <property type="project" value="UniProtKB-UniRule"/>
</dbReference>
<feature type="binding site" evidence="10">
    <location>
        <begin position="152"/>
        <end position="155"/>
    </location>
    <ligand>
        <name>substrate</name>
    </ligand>
</feature>
<evidence type="ECO:0000313" key="12">
    <source>
        <dbReference type="EMBL" id="OGF13585.1"/>
    </source>
</evidence>
<evidence type="ECO:0000256" key="8">
    <source>
        <dbReference type="ARBA" id="ARBA00051875"/>
    </source>
</evidence>
<feature type="binding site" evidence="10">
    <location>
        <position position="70"/>
    </location>
    <ligand>
        <name>substrate</name>
    </ligand>
</feature>
<dbReference type="Proteomes" id="UP000177230">
    <property type="component" value="Unassembled WGS sequence"/>
</dbReference>
<comment type="catalytic activity">
    <reaction evidence="10">
        <text>ITP + H2O = IMP + diphosphate + H(+)</text>
        <dbReference type="Rhea" id="RHEA:29399"/>
        <dbReference type="ChEBI" id="CHEBI:15377"/>
        <dbReference type="ChEBI" id="CHEBI:15378"/>
        <dbReference type="ChEBI" id="CHEBI:33019"/>
        <dbReference type="ChEBI" id="CHEBI:58053"/>
        <dbReference type="ChEBI" id="CHEBI:61402"/>
        <dbReference type="EC" id="3.6.1.66"/>
    </reaction>
</comment>
<dbReference type="InterPro" id="IPR002637">
    <property type="entry name" value="RdgB/HAM1"/>
</dbReference>
<comment type="function">
    <text evidence="10">Pyrophosphatase that catalyzes the hydrolysis of nucleoside triphosphates to their monophosphate derivatives, with a high preference for the non-canonical purine nucleotides XTP (xanthosine triphosphate), dITP (deoxyinosine triphosphate) and ITP. Seems to function as a house-cleaning enzyme that removes non-canonical purine nucleotides from the nucleotide pool, thus preventing their incorporation into DNA/RNA and avoiding chromosomal lesions.</text>
</comment>
<feature type="binding site" evidence="10">
    <location>
        <begin position="180"/>
        <end position="181"/>
    </location>
    <ligand>
        <name>substrate</name>
    </ligand>
</feature>
<evidence type="ECO:0000256" key="3">
    <source>
        <dbReference type="ARBA" id="ARBA00022723"/>
    </source>
</evidence>
<dbReference type="NCBIfam" id="NF011397">
    <property type="entry name" value="PRK14822.1"/>
    <property type="match status" value="1"/>
</dbReference>
<keyword evidence="4 10" id="KW-0547">Nucleotide-binding</keyword>
<feature type="binding site" evidence="10">
    <location>
        <position position="69"/>
    </location>
    <ligand>
        <name>Mg(2+)</name>
        <dbReference type="ChEBI" id="CHEBI:18420"/>
    </ligand>
</feature>
<feature type="binding site" evidence="10">
    <location>
        <position position="40"/>
    </location>
    <ligand>
        <name>Mg(2+)</name>
        <dbReference type="ChEBI" id="CHEBI:18420"/>
    </ligand>
</feature>
<evidence type="ECO:0000256" key="6">
    <source>
        <dbReference type="ARBA" id="ARBA00022842"/>
    </source>
</evidence>
<dbReference type="Pfam" id="PF01725">
    <property type="entry name" value="Ham1p_like"/>
    <property type="match status" value="1"/>
</dbReference>
<comment type="cofactor">
    <cofactor evidence="10">
        <name>Mg(2+)</name>
        <dbReference type="ChEBI" id="CHEBI:18420"/>
    </cofactor>
    <text evidence="10">Binds 1 Mg(2+) ion per subunit.</text>
</comment>
<dbReference type="FunFam" id="3.90.950.10:FF:000001">
    <property type="entry name" value="dITP/XTP pyrophosphatase"/>
    <property type="match status" value="1"/>
</dbReference>
<dbReference type="GO" id="GO:0000166">
    <property type="term" value="F:nucleotide binding"/>
    <property type="evidence" value="ECO:0007669"/>
    <property type="project" value="UniProtKB-KW"/>
</dbReference>
<sequence>MDILIATRNNDKVREISEILDLPDTRFVGLDDFPDCPEAEETGRTFDDNAMIKASQAAYYSGLWALADDSGLMIDALNGQPGILSARFAGPEAGSRGNWMKVLELMKQVPSEKRTARFVCVLCLVGNNNRAFFTRGEIEGTITTKPLGSNGFGYDPIFLPAGFDKTFAQLDPPEKNRISHRSQALKKMRALINGLSSLG</sequence>
<comment type="catalytic activity">
    <reaction evidence="8 10">
        <text>dITP + H2O = dIMP + diphosphate + H(+)</text>
        <dbReference type="Rhea" id="RHEA:28342"/>
        <dbReference type="ChEBI" id="CHEBI:15377"/>
        <dbReference type="ChEBI" id="CHEBI:15378"/>
        <dbReference type="ChEBI" id="CHEBI:33019"/>
        <dbReference type="ChEBI" id="CHEBI:61194"/>
        <dbReference type="ChEBI" id="CHEBI:61382"/>
        <dbReference type="EC" id="3.6.1.66"/>
    </reaction>
</comment>
<proteinExistence type="inferred from homology"/>
<comment type="catalytic activity">
    <reaction evidence="9 10">
        <text>XTP + H2O = XMP + diphosphate + H(+)</text>
        <dbReference type="Rhea" id="RHEA:28610"/>
        <dbReference type="ChEBI" id="CHEBI:15377"/>
        <dbReference type="ChEBI" id="CHEBI:15378"/>
        <dbReference type="ChEBI" id="CHEBI:33019"/>
        <dbReference type="ChEBI" id="CHEBI:57464"/>
        <dbReference type="ChEBI" id="CHEBI:61314"/>
        <dbReference type="EC" id="3.6.1.66"/>
    </reaction>
</comment>
<dbReference type="GO" id="GO:0036220">
    <property type="term" value="F:ITP diphosphatase activity"/>
    <property type="evidence" value="ECO:0007669"/>
    <property type="project" value="UniProtKB-UniRule"/>
</dbReference>
<dbReference type="PANTHER" id="PTHR11067">
    <property type="entry name" value="INOSINE TRIPHOSPHATE PYROPHOSPHATASE/HAM1 PROTEIN"/>
    <property type="match status" value="1"/>
</dbReference>
<comment type="caution">
    <text evidence="12">The sequence shown here is derived from an EMBL/GenBank/DDBJ whole genome shotgun (WGS) entry which is preliminary data.</text>
</comment>
<dbReference type="PANTHER" id="PTHR11067:SF9">
    <property type="entry name" value="INOSINE TRIPHOSPHATE PYROPHOSPHATASE"/>
    <property type="match status" value="1"/>
</dbReference>
<dbReference type="GO" id="GO:0046872">
    <property type="term" value="F:metal ion binding"/>
    <property type="evidence" value="ECO:0007669"/>
    <property type="project" value="UniProtKB-KW"/>
</dbReference>
<evidence type="ECO:0000256" key="7">
    <source>
        <dbReference type="ARBA" id="ARBA00023080"/>
    </source>
</evidence>
<keyword evidence="3 10" id="KW-0479">Metal-binding</keyword>
<dbReference type="AlphaFoldDB" id="A0A1F5RGK0"/>
<reference evidence="12 13" key="1">
    <citation type="journal article" date="2016" name="Nat. Commun.">
        <title>Thousands of microbial genomes shed light on interconnected biogeochemical processes in an aquifer system.</title>
        <authorList>
            <person name="Anantharaman K."/>
            <person name="Brown C.T."/>
            <person name="Hug L.A."/>
            <person name="Sharon I."/>
            <person name="Castelle C.J."/>
            <person name="Probst A.J."/>
            <person name="Thomas B.C."/>
            <person name="Singh A."/>
            <person name="Wilkins M.J."/>
            <person name="Karaoz U."/>
            <person name="Brodie E.L."/>
            <person name="Williams K.H."/>
            <person name="Hubbard S.S."/>
            <person name="Banfield J.F."/>
        </authorList>
    </citation>
    <scope>NUCLEOTIDE SEQUENCE [LARGE SCALE GENOMIC DNA]</scope>
</reference>
<evidence type="ECO:0000256" key="2">
    <source>
        <dbReference type="ARBA" id="ARBA00011738"/>
    </source>
</evidence>
<dbReference type="GO" id="GO:0009117">
    <property type="term" value="P:nucleotide metabolic process"/>
    <property type="evidence" value="ECO:0007669"/>
    <property type="project" value="UniProtKB-KW"/>
</dbReference>
<dbReference type="EC" id="3.6.1.66" evidence="10"/>
<feature type="binding site" evidence="10">
    <location>
        <position position="175"/>
    </location>
    <ligand>
        <name>substrate</name>
    </ligand>
</feature>
<evidence type="ECO:0000256" key="1">
    <source>
        <dbReference type="ARBA" id="ARBA00008023"/>
    </source>
</evidence>
<dbReference type="GO" id="GO:0035870">
    <property type="term" value="F:dITP diphosphatase activity"/>
    <property type="evidence" value="ECO:0007669"/>
    <property type="project" value="UniProtKB-UniRule"/>
</dbReference>
<keyword evidence="6 10" id="KW-0460">Magnesium</keyword>
<dbReference type="GO" id="GO:0009146">
    <property type="term" value="P:purine nucleoside triphosphate catabolic process"/>
    <property type="evidence" value="ECO:0007669"/>
    <property type="project" value="UniProtKB-UniRule"/>
</dbReference>
<dbReference type="CDD" id="cd00515">
    <property type="entry name" value="HAM1"/>
    <property type="match status" value="1"/>
</dbReference>
<dbReference type="InterPro" id="IPR020922">
    <property type="entry name" value="dITP/XTP_pyrophosphatase"/>
</dbReference>
<comment type="similarity">
    <text evidence="1 10 11">Belongs to the HAM1 NTPase family.</text>
</comment>
<dbReference type="InterPro" id="IPR029001">
    <property type="entry name" value="ITPase-like_fam"/>
</dbReference>
<dbReference type="GO" id="GO:0017111">
    <property type="term" value="F:ribonucleoside triphosphate phosphatase activity"/>
    <property type="evidence" value="ECO:0007669"/>
    <property type="project" value="InterPro"/>
</dbReference>
<dbReference type="EMBL" id="MFFM01000015">
    <property type="protein sequence ID" value="OGF13585.1"/>
    <property type="molecule type" value="Genomic_DNA"/>
</dbReference>
<evidence type="ECO:0000313" key="13">
    <source>
        <dbReference type="Proteomes" id="UP000177230"/>
    </source>
</evidence>
<evidence type="ECO:0000256" key="10">
    <source>
        <dbReference type="HAMAP-Rule" id="MF_01405"/>
    </source>
</evidence>
<evidence type="ECO:0000256" key="4">
    <source>
        <dbReference type="ARBA" id="ARBA00022741"/>
    </source>
</evidence>
<gene>
    <name evidence="12" type="ORF">A2024_07290</name>
</gene>
<organism evidence="12 13">
    <name type="scientific">Candidatus Edwardsbacteria bacterium GWF2_54_11</name>
    <dbReference type="NCBI Taxonomy" id="1817851"/>
    <lineage>
        <taxon>Bacteria</taxon>
        <taxon>Candidatus Edwardsiibacteriota</taxon>
    </lineage>
</organism>
<dbReference type="GO" id="GO:0005829">
    <property type="term" value="C:cytosol"/>
    <property type="evidence" value="ECO:0007669"/>
    <property type="project" value="TreeGrafter"/>
</dbReference>
<dbReference type="Gene3D" id="3.90.950.10">
    <property type="match status" value="1"/>
</dbReference>
<keyword evidence="5 10" id="KW-0378">Hydrolase</keyword>
<comment type="subunit">
    <text evidence="2 10">Homodimer.</text>
</comment>
<evidence type="ECO:0000256" key="5">
    <source>
        <dbReference type="ARBA" id="ARBA00022801"/>
    </source>
</evidence>
<evidence type="ECO:0000256" key="11">
    <source>
        <dbReference type="RuleBase" id="RU003781"/>
    </source>
</evidence>
<name>A0A1F5RGK0_9BACT</name>
<dbReference type="HAMAP" id="MF_01405">
    <property type="entry name" value="Non_canon_purine_NTPase"/>
    <property type="match status" value="1"/>
</dbReference>
<evidence type="ECO:0000256" key="9">
    <source>
        <dbReference type="ARBA" id="ARBA00052017"/>
    </source>
</evidence>
<dbReference type="NCBIfam" id="TIGR00042">
    <property type="entry name" value="RdgB/HAM1 family non-canonical purine NTP pyrophosphatase"/>
    <property type="match status" value="1"/>
</dbReference>
<dbReference type="SUPFAM" id="SSF52972">
    <property type="entry name" value="ITPase-like"/>
    <property type="match status" value="1"/>
</dbReference>
<feature type="binding site" evidence="10">
    <location>
        <begin position="7"/>
        <end position="12"/>
    </location>
    <ligand>
        <name>substrate</name>
    </ligand>
</feature>